<evidence type="ECO:0000313" key="5">
    <source>
        <dbReference type="Proteomes" id="UP001269061"/>
    </source>
</evidence>
<feature type="transmembrane region" description="Helical" evidence="1">
    <location>
        <begin position="523"/>
        <end position="541"/>
    </location>
</feature>
<dbReference type="InterPro" id="IPR026466">
    <property type="entry name" value="Fim_isopep_form_D2_dom"/>
</dbReference>
<dbReference type="Gene3D" id="2.60.40.10">
    <property type="entry name" value="Immunoglobulins"/>
    <property type="match status" value="2"/>
</dbReference>
<name>A0ABU3FK72_9ENTE</name>
<evidence type="ECO:0000259" key="2">
    <source>
        <dbReference type="Pfam" id="PF16555"/>
    </source>
</evidence>
<feature type="domain" description="SpaA-like prealbumin fold" evidence="3">
    <location>
        <begin position="405"/>
        <end position="497"/>
    </location>
</feature>
<comment type="caution">
    <text evidence="4">The sequence shown here is derived from an EMBL/GenBank/DDBJ whole genome shotgun (WGS) entry which is preliminary data.</text>
</comment>
<gene>
    <name evidence="4" type="ORF">P7H46_11530</name>
</gene>
<keyword evidence="1" id="KW-0472">Membrane</keyword>
<dbReference type="NCBIfam" id="TIGR04226">
    <property type="entry name" value="RrgB_K2N_iso_D2"/>
    <property type="match status" value="1"/>
</dbReference>
<keyword evidence="5" id="KW-1185">Reference proteome</keyword>
<dbReference type="EMBL" id="JARQAZ010000009">
    <property type="protein sequence ID" value="MDT2771448.1"/>
    <property type="molecule type" value="Genomic_DNA"/>
</dbReference>
<accession>A0ABU3FK72</accession>
<dbReference type="NCBIfam" id="NF033902">
    <property type="entry name" value="iso_D2_wall_anc"/>
    <property type="match status" value="1"/>
</dbReference>
<dbReference type="InterPro" id="IPR032364">
    <property type="entry name" value="GramPos_pilinD1_N"/>
</dbReference>
<organism evidence="4 5">
    <name type="scientific">Enterococcus pseudoavium</name>
    <dbReference type="NCBI Taxonomy" id="44007"/>
    <lineage>
        <taxon>Bacteria</taxon>
        <taxon>Bacillati</taxon>
        <taxon>Bacillota</taxon>
        <taxon>Bacilli</taxon>
        <taxon>Lactobacillales</taxon>
        <taxon>Enterococcaceae</taxon>
        <taxon>Enterococcus</taxon>
    </lineage>
</organism>
<sequence length="549" mass="60395">MKARGKIISLLTTILCLVPMFVGVLGMGEEASAAIQNIDVTLHKKKMDEFPIGGILNTGEEMNEFKDYEALPDVEFTAYEITNDFYVRLEAELAGKDRDSGTVYKDAVQEVMSSYQSAPGGATQVGQGSTDVNGNVTFSNLPDRDSNGRYHVYLFIETEVPGLTQFSQPLVMMLPLLDKDKNELTHIHLYPKNKVQSDIKKELLDADGEALDNKDLHSYDVGKEIKYKTTFTIPSQIGEIVEDENELKQTRYSKLVFRDAMDTEGILFKQIDKIVIGGTEVSVSEFTGSPYATTTYTNNAGNYDKVNKAGFEISMNLNAEKSPSAGFDSSEAVAKYLAKYSGKKIEIFYTMAFTEDTPVDKGINNDFSVTLKQVTSSDEETRKPDDTPKVITGGKKFMKHEEGKPEQGLAGAEFVVIKKAGGKEYYLAPGEGNRNWVEVATGEDYSGARKLVSKSDGSFEITGLEFGDYQLREIKAPDGFQKLNDDVDFTIAEGSYAGQTAIVQKVANISRGGFLPSTGGKGIIAFLLIGFALMAFAVVRYRKVHEQTA</sequence>
<dbReference type="InterPro" id="IPR041033">
    <property type="entry name" value="SpaA_PFL_dom_1"/>
</dbReference>
<protein>
    <submittedName>
        <fullName evidence="4">SpaH/EbpB family LPXTG-anchored major pilin</fullName>
    </submittedName>
</protein>
<keyword evidence="1" id="KW-1133">Transmembrane helix</keyword>
<dbReference type="Pfam" id="PF17802">
    <property type="entry name" value="SpaA"/>
    <property type="match status" value="1"/>
</dbReference>
<keyword evidence="1" id="KW-0812">Transmembrane</keyword>
<dbReference type="RefSeq" id="WP_311816023.1">
    <property type="nucleotide sequence ID" value="NZ_JARQAZ010000009.1"/>
</dbReference>
<evidence type="ECO:0000256" key="1">
    <source>
        <dbReference type="SAM" id="Phobius"/>
    </source>
</evidence>
<evidence type="ECO:0000313" key="4">
    <source>
        <dbReference type="EMBL" id="MDT2771448.1"/>
    </source>
</evidence>
<dbReference type="InterPro" id="IPR013783">
    <property type="entry name" value="Ig-like_fold"/>
</dbReference>
<feature type="domain" description="Gram-positive pilin subunit D1 N-terminal" evidence="2">
    <location>
        <begin position="37"/>
        <end position="193"/>
    </location>
</feature>
<proteinExistence type="predicted"/>
<reference evidence="4 5" key="1">
    <citation type="submission" date="2023-03" db="EMBL/GenBank/DDBJ databases">
        <authorList>
            <person name="Shen W."/>
            <person name="Cai J."/>
        </authorList>
    </citation>
    <scope>NUCLEOTIDE SEQUENCE [LARGE SCALE GENOMIC DNA]</scope>
    <source>
        <strain evidence="4 5">Y59</strain>
    </source>
</reference>
<dbReference type="Gene3D" id="2.60.40.740">
    <property type="match status" value="1"/>
</dbReference>
<dbReference type="InterPro" id="IPR048052">
    <property type="entry name" value="FM1-like"/>
</dbReference>
<dbReference type="NCBIfam" id="TIGR01167">
    <property type="entry name" value="LPXTG_anchor"/>
    <property type="match status" value="1"/>
</dbReference>
<dbReference type="Proteomes" id="UP001269061">
    <property type="component" value="Unassembled WGS sequence"/>
</dbReference>
<evidence type="ECO:0000259" key="3">
    <source>
        <dbReference type="Pfam" id="PF17802"/>
    </source>
</evidence>
<dbReference type="Pfam" id="PF16555">
    <property type="entry name" value="GramPos_pilinD1"/>
    <property type="match status" value="1"/>
</dbReference>